<dbReference type="AlphaFoldDB" id="A0AA39ZWW9"/>
<feature type="region of interest" description="Disordered" evidence="1">
    <location>
        <begin position="40"/>
        <end position="70"/>
    </location>
</feature>
<evidence type="ECO:0000313" key="3">
    <source>
        <dbReference type="Proteomes" id="UP001172102"/>
    </source>
</evidence>
<feature type="compositionally biased region" description="Basic and acidic residues" evidence="1">
    <location>
        <begin position="44"/>
        <end position="55"/>
    </location>
</feature>
<evidence type="ECO:0000313" key="2">
    <source>
        <dbReference type="EMBL" id="KAK0705101.1"/>
    </source>
</evidence>
<gene>
    <name evidence="2" type="ORF">B0H67DRAFT_371534</name>
</gene>
<sequence>MECIRNRGFSSLVQRIVGLLIKQLMLPPLSKVVRSPHLSSHVMLRRDGKTPESRSRSGRHRGHSPASIGSVVPKPSPWICIRRSTISPLDWQFAADYPELRASQYHSSPFRCQVLSRLLFEPKSDRAAYPFVRSLQNRIAWAFRFACASTRLTTPLTKLSISLASRESTASSSPLRAGCLCLLTERRRCGERQPFPSGSWRYLIPTNISMTQPRTAIL</sequence>
<dbReference type="Proteomes" id="UP001172102">
    <property type="component" value="Unassembled WGS sequence"/>
</dbReference>
<evidence type="ECO:0000256" key="1">
    <source>
        <dbReference type="SAM" id="MobiDB-lite"/>
    </source>
</evidence>
<proteinExistence type="predicted"/>
<organism evidence="2 3">
    <name type="scientific">Lasiosphaeris hirsuta</name>
    <dbReference type="NCBI Taxonomy" id="260670"/>
    <lineage>
        <taxon>Eukaryota</taxon>
        <taxon>Fungi</taxon>
        <taxon>Dikarya</taxon>
        <taxon>Ascomycota</taxon>
        <taxon>Pezizomycotina</taxon>
        <taxon>Sordariomycetes</taxon>
        <taxon>Sordariomycetidae</taxon>
        <taxon>Sordariales</taxon>
        <taxon>Lasiosphaeriaceae</taxon>
        <taxon>Lasiosphaeris</taxon>
    </lineage>
</organism>
<dbReference type="EMBL" id="JAUKUA010000007">
    <property type="protein sequence ID" value="KAK0705101.1"/>
    <property type="molecule type" value="Genomic_DNA"/>
</dbReference>
<name>A0AA39ZWW9_9PEZI</name>
<protein>
    <submittedName>
        <fullName evidence="2">Uncharacterized protein</fullName>
    </submittedName>
</protein>
<reference evidence="2" key="1">
    <citation type="submission" date="2023-06" db="EMBL/GenBank/DDBJ databases">
        <title>Genome-scale phylogeny and comparative genomics of the fungal order Sordariales.</title>
        <authorList>
            <consortium name="Lawrence Berkeley National Laboratory"/>
            <person name="Hensen N."/>
            <person name="Bonometti L."/>
            <person name="Westerberg I."/>
            <person name="Brannstrom I.O."/>
            <person name="Guillou S."/>
            <person name="Cros-Aarteil S."/>
            <person name="Calhoun S."/>
            <person name="Haridas S."/>
            <person name="Kuo A."/>
            <person name="Mondo S."/>
            <person name="Pangilinan J."/>
            <person name="Riley R."/>
            <person name="Labutti K."/>
            <person name="Andreopoulos B."/>
            <person name="Lipzen A."/>
            <person name="Chen C."/>
            <person name="Yanf M."/>
            <person name="Daum C."/>
            <person name="Ng V."/>
            <person name="Clum A."/>
            <person name="Steindorff A."/>
            <person name="Ohm R."/>
            <person name="Martin F."/>
            <person name="Silar P."/>
            <person name="Natvig D."/>
            <person name="Lalanne C."/>
            <person name="Gautier V."/>
            <person name="Ament-Velasquez S.L."/>
            <person name="Kruys A."/>
            <person name="Hutchinson M.I."/>
            <person name="Powell A.J."/>
            <person name="Barry K."/>
            <person name="Miller A.N."/>
            <person name="Grigoriev I.V."/>
            <person name="Debuchy R."/>
            <person name="Gladieux P."/>
            <person name="Thoren M.H."/>
            <person name="Johannesson H."/>
        </authorList>
    </citation>
    <scope>NUCLEOTIDE SEQUENCE</scope>
    <source>
        <strain evidence="2">SMH4607-1</strain>
    </source>
</reference>
<accession>A0AA39ZWW9</accession>
<keyword evidence="3" id="KW-1185">Reference proteome</keyword>
<comment type="caution">
    <text evidence="2">The sequence shown here is derived from an EMBL/GenBank/DDBJ whole genome shotgun (WGS) entry which is preliminary data.</text>
</comment>